<evidence type="ECO:0000259" key="2">
    <source>
        <dbReference type="Pfam" id="PF05378"/>
    </source>
</evidence>
<dbReference type="EC" id="3.5.2.14" evidence="3"/>
<sequence length="515" mass="53118">MTEYRLGIDVGGTNTDAVILDNATLEVIAAVKSPTTQQTSDGVLASIDQVLEAAQIDASRIRFAMIGTTHATNAILERRGLGRVGVIRLAAPATTAVPPLEGWPDDLKRAIGGRGAVVAGGFEVDGRTIADIDEQEIREACRRMRGQVDAVAVVGVFSPVDASQEQRAGEIVTEELGVPVSLSAEIGSIGLLERENATILNASLMQTLRSMADGLRQALSERGISAHMFFGQNDGTLMEVDYALRYPVLTIGGGPTNSIRGAAHLSGLRDGIVVDVGGTTTDIGMLVDGFPRQSSESFKLGGVRTNFRMPDILSIALGGGTVVRESDDGIRLGPDSVGYRLLQEALSFGGDTLTATDVALASGLATIDSASDVSLSADLVAASGRAIRALLEDAVDQMKLSAAPVPVILVGGGGIIVGDELSGVSSIVKPPNLGAANAVGVALGDIAGEVEKIVAGGASREAMRATASAEAVERAVEAGADPKTVETTSIEELPVSYMEGESVRIVARAVGRLRS</sequence>
<dbReference type="GO" id="GO:0047423">
    <property type="term" value="F:N-methylhydantoinase (ATP-hydrolyzing) activity"/>
    <property type="evidence" value="ECO:0007669"/>
    <property type="project" value="UniProtKB-EC"/>
</dbReference>
<gene>
    <name evidence="3" type="ORF">CZ674_13010</name>
</gene>
<dbReference type="GeneID" id="303174130"/>
<dbReference type="RefSeq" id="WP_086992974.1">
    <property type="nucleotide sequence ID" value="NZ_FUHU01000046.1"/>
</dbReference>
<dbReference type="InterPro" id="IPR045079">
    <property type="entry name" value="Oxoprolinase-like"/>
</dbReference>
<keyword evidence="4" id="KW-1185">Reference proteome</keyword>
<proteinExistence type="predicted"/>
<dbReference type="PANTHER" id="PTHR11365">
    <property type="entry name" value="5-OXOPROLINASE RELATED"/>
    <property type="match status" value="1"/>
</dbReference>
<feature type="domain" description="Hydantoinase/oxoprolinase N-terminal" evidence="2">
    <location>
        <begin position="5"/>
        <end position="175"/>
    </location>
</feature>
<dbReference type="OrthoDB" id="9768323at2"/>
<protein>
    <submittedName>
        <fullName evidence="3">N-methylhydantoinase (ATP-hydrolyzing)</fullName>
        <ecNumber evidence="3">3.5.2.14</ecNumber>
    </submittedName>
</protein>
<dbReference type="EMBL" id="FUHU01000046">
    <property type="protein sequence ID" value="SJM69078.1"/>
    <property type="molecule type" value="Genomic_DNA"/>
</dbReference>
<dbReference type="Proteomes" id="UP000195787">
    <property type="component" value="Unassembled WGS sequence"/>
</dbReference>
<name>A0A1R4GLK8_9MICO</name>
<dbReference type="InterPro" id="IPR043129">
    <property type="entry name" value="ATPase_NBD"/>
</dbReference>
<dbReference type="Pfam" id="PF01968">
    <property type="entry name" value="Hydantoinase_A"/>
    <property type="match status" value="1"/>
</dbReference>
<dbReference type="InterPro" id="IPR008040">
    <property type="entry name" value="Hydant_A_N"/>
</dbReference>
<evidence type="ECO:0000313" key="4">
    <source>
        <dbReference type="Proteomes" id="UP000195787"/>
    </source>
</evidence>
<dbReference type="PANTHER" id="PTHR11365:SF10">
    <property type="entry name" value="HYDANTOINASE_OXOPROLINASE"/>
    <property type="match status" value="1"/>
</dbReference>
<dbReference type="Pfam" id="PF05378">
    <property type="entry name" value="Hydant_A_N"/>
    <property type="match status" value="1"/>
</dbReference>
<reference evidence="3 4" key="1">
    <citation type="submission" date="2017-02" db="EMBL/GenBank/DDBJ databases">
        <authorList>
            <person name="Peterson S.W."/>
        </authorList>
    </citation>
    <scope>NUCLEOTIDE SEQUENCE [LARGE SCALE GENOMIC DNA]</scope>
    <source>
        <strain evidence="3 4">LMG 22410</strain>
    </source>
</reference>
<keyword evidence="3" id="KW-0378">Hydrolase</keyword>
<evidence type="ECO:0000313" key="3">
    <source>
        <dbReference type="EMBL" id="SJM69078.1"/>
    </source>
</evidence>
<dbReference type="InterPro" id="IPR002821">
    <property type="entry name" value="Hydantoinase_A"/>
</dbReference>
<feature type="domain" description="Hydantoinase A/oxoprolinase" evidence="1">
    <location>
        <begin position="194"/>
        <end position="363"/>
    </location>
</feature>
<accession>A0A1R4GLK8</accession>
<dbReference type="AlphaFoldDB" id="A0A1R4GLK8"/>
<evidence type="ECO:0000259" key="1">
    <source>
        <dbReference type="Pfam" id="PF01968"/>
    </source>
</evidence>
<dbReference type="Gene3D" id="3.30.420.40">
    <property type="match status" value="1"/>
</dbReference>
<dbReference type="SUPFAM" id="SSF53067">
    <property type="entry name" value="Actin-like ATPase domain"/>
    <property type="match status" value="2"/>
</dbReference>
<organism evidence="3 4">
    <name type="scientific">Agrococcus casei LMG 22410</name>
    <dbReference type="NCBI Taxonomy" id="1255656"/>
    <lineage>
        <taxon>Bacteria</taxon>
        <taxon>Bacillati</taxon>
        <taxon>Actinomycetota</taxon>
        <taxon>Actinomycetes</taxon>
        <taxon>Micrococcales</taxon>
        <taxon>Microbacteriaceae</taxon>
        <taxon>Agrococcus</taxon>
    </lineage>
</organism>